<evidence type="ECO:0000259" key="3">
    <source>
        <dbReference type="SMART" id="SM01177"/>
    </source>
</evidence>
<feature type="compositionally biased region" description="Basic and acidic residues" evidence="2">
    <location>
        <begin position="415"/>
        <end position="448"/>
    </location>
</feature>
<feature type="compositionally biased region" description="Low complexity" evidence="2">
    <location>
        <begin position="265"/>
        <end position="274"/>
    </location>
</feature>
<protein>
    <submittedName>
        <fullName evidence="5">Atos-like conserved domain-containing protein</fullName>
    </submittedName>
</protein>
<feature type="compositionally biased region" description="Low complexity" evidence="2">
    <location>
        <begin position="680"/>
        <end position="695"/>
    </location>
</feature>
<dbReference type="InterPro" id="IPR025261">
    <property type="entry name" value="Atos-like_cons_dom"/>
</dbReference>
<feature type="compositionally biased region" description="Acidic residues" evidence="2">
    <location>
        <begin position="252"/>
        <end position="264"/>
    </location>
</feature>
<comment type="similarity">
    <text evidence="1">Belongs to the ATOS family.</text>
</comment>
<dbReference type="InterPro" id="IPR033473">
    <property type="entry name" value="Atos-like_C"/>
</dbReference>
<feature type="compositionally biased region" description="Low complexity" evidence="2">
    <location>
        <begin position="449"/>
        <end position="475"/>
    </location>
</feature>
<feature type="compositionally biased region" description="Basic residues" evidence="2">
    <location>
        <begin position="378"/>
        <end position="403"/>
    </location>
</feature>
<dbReference type="PANTHER" id="PTHR13199:SF11">
    <property type="entry name" value="PROTEIN ATOSSA"/>
    <property type="match status" value="1"/>
</dbReference>
<evidence type="ECO:0000256" key="1">
    <source>
        <dbReference type="ARBA" id="ARBA00034497"/>
    </source>
</evidence>
<keyword evidence="4" id="KW-1185">Reference proteome</keyword>
<dbReference type="SMART" id="SM01177">
    <property type="entry name" value="DUF4210"/>
    <property type="match status" value="1"/>
</dbReference>
<sequence length="829" mass="92434">MDLAKEFLAEVLNERICLASNFSSGNEKKNLTTTTTISSSSSPPTTNKQQESAIIEANKYLENLKSVSIHVLLGHSECKESGDKLCSAMQDTEVWTFKLHHQRPPDSIGRPPMLPLFLKQALRSQLHFSPLRSWLTANTTLPCGLFPFVRVLASDHLLSNPISSQVQSHKFPACCCSTTPNGGGIWLELCVQWLKREYFLSKAPILCPSIEMDCNDSWVLPPLSDTNNGLNQEQNQRPSSSLSSSLCSSSSDSDEDIQEEDESELSSSSSSSSSPIPTHSQSNINEQISHQKQDSTESNSNNNCNNNINNNISSLSRRNSQNIQSSLQFVNESQNRRERSQRRLRPSRPIQSSINSTTTTPIQLPSLPPKHSQLLQQYHHHHHHQSIQRSRRLVMQRARKAATKKINDGPSIKENNSDNKQNQKEDKMEEDKAEKVKIENKKEIEENNKNVGGIEKMEYSSPQRLQQQQPSSQCSTPPPPFQQHLLLRGVNITPPPSRMLFQQRQHSSLSALHNNNNIKNSNNSFRRCCSARLVCNFEESILSGRLTPSSIVDGYSLQLMVVPTQSMVMAPGGGFFSVQRVKYPVQTFFFFNEMGGSSLNEISSRTPALLHLARCELDSGGIPIPRHCNLQAVLFNPQGSVIKIFMVEVDVRDMPPCSTTFIRQRTFCETKTGINNNYFPSSSSPTSSSSSSSTSNQTANKNLNIKNTTGLMTSMMSSLTMPNTTINNRMPSTASALRFLIHLRLASNETGCIRLHTDIRMLFSNKSTELEGLDRRLLLAVADNNNNNSNRNRLSLPPGILEGTINGEGSNRMHTIAEMPVGPKYSPVK</sequence>
<evidence type="ECO:0000313" key="5">
    <source>
        <dbReference type="WBParaSite" id="Minc3s00725g16568"/>
    </source>
</evidence>
<dbReference type="Proteomes" id="UP000887563">
    <property type="component" value="Unplaced"/>
</dbReference>
<dbReference type="AlphaFoldDB" id="A0A914LQY7"/>
<name>A0A914LQY7_MELIC</name>
<accession>A0A914LQY7</accession>
<feature type="region of interest" description="Disordered" evidence="2">
    <location>
        <begin position="328"/>
        <end position="481"/>
    </location>
</feature>
<feature type="region of interest" description="Disordered" evidence="2">
    <location>
        <begin position="678"/>
        <end position="703"/>
    </location>
</feature>
<reference evidence="5" key="1">
    <citation type="submission" date="2022-11" db="UniProtKB">
        <authorList>
            <consortium name="WormBaseParasite"/>
        </authorList>
    </citation>
    <scope>IDENTIFICATION</scope>
</reference>
<evidence type="ECO:0000256" key="2">
    <source>
        <dbReference type="SAM" id="MobiDB-lite"/>
    </source>
</evidence>
<proteinExistence type="inferred from homology"/>
<feature type="domain" description="Atos-like conserved" evidence="3">
    <location>
        <begin position="533"/>
        <end position="609"/>
    </location>
</feature>
<feature type="compositionally biased region" description="Low complexity" evidence="2">
    <location>
        <begin position="298"/>
        <end position="314"/>
    </location>
</feature>
<dbReference type="PANTHER" id="PTHR13199">
    <property type="entry name" value="GH03947P"/>
    <property type="match status" value="1"/>
</dbReference>
<feature type="compositionally biased region" description="Low complexity" evidence="2">
    <location>
        <begin position="239"/>
        <end position="251"/>
    </location>
</feature>
<feature type="compositionally biased region" description="Polar residues" evidence="2">
    <location>
        <begin position="275"/>
        <end position="288"/>
    </location>
</feature>
<dbReference type="WBParaSite" id="Minc3s00725g16568">
    <property type="protein sequence ID" value="Minc3s00725g16568"/>
    <property type="gene ID" value="Minc3s00725g16568"/>
</dbReference>
<dbReference type="Pfam" id="PF13889">
    <property type="entry name" value="Chromosome_seg"/>
    <property type="match status" value="1"/>
</dbReference>
<organism evidence="4 5">
    <name type="scientific">Meloidogyne incognita</name>
    <name type="common">Southern root-knot nematode worm</name>
    <name type="synonym">Oxyuris incognita</name>
    <dbReference type="NCBI Taxonomy" id="6306"/>
    <lineage>
        <taxon>Eukaryota</taxon>
        <taxon>Metazoa</taxon>
        <taxon>Ecdysozoa</taxon>
        <taxon>Nematoda</taxon>
        <taxon>Chromadorea</taxon>
        <taxon>Rhabditida</taxon>
        <taxon>Tylenchina</taxon>
        <taxon>Tylenchomorpha</taxon>
        <taxon>Tylenchoidea</taxon>
        <taxon>Meloidogynidae</taxon>
        <taxon>Meloidogyninae</taxon>
        <taxon>Meloidogyne</taxon>
        <taxon>Meloidogyne incognita group</taxon>
    </lineage>
</organism>
<feature type="compositionally biased region" description="Polar residues" evidence="2">
    <location>
        <begin position="225"/>
        <end position="238"/>
    </location>
</feature>
<feature type="compositionally biased region" description="Low complexity" evidence="2">
    <location>
        <begin position="32"/>
        <end position="46"/>
    </location>
</feature>
<dbReference type="InterPro" id="IPR051506">
    <property type="entry name" value="ATOS_Transcription_Regulators"/>
</dbReference>
<feature type="region of interest" description="Disordered" evidence="2">
    <location>
        <begin position="225"/>
        <end position="314"/>
    </location>
</feature>
<evidence type="ECO:0000313" key="4">
    <source>
        <dbReference type="Proteomes" id="UP000887563"/>
    </source>
</evidence>
<feature type="region of interest" description="Disordered" evidence="2">
    <location>
        <begin position="29"/>
        <end position="50"/>
    </location>
</feature>